<evidence type="ECO:0000256" key="4">
    <source>
        <dbReference type="ARBA" id="ARBA00023239"/>
    </source>
</evidence>
<keyword evidence="4" id="KW-0456">Lyase</keyword>
<keyword evidence="3" id="KW-0862">Zinc</keyword>
<dbReference type="Gene3D" id="3.90.1590.10">
    <property type="entry name" value="glutathione-dependent formaldehyde- activating enzyme (gfa)"/>
    <property type="match status" value="1"/>
</dbReference>
<organism evidence="6 7">
    <name type="scientific">Martelella mediterranea DSM 17316</name>
    <dbReference type="NCBI Taxonomy" id="1122214"/>
    <lineage>
        <taxon>Bacteria</taxon>
        <taxon>Pseudomonadati</taxon>
        <taxon>Pseudomonadota</taxon>
        <taxon>Alphaproteobacteria</taxon>
        <taxon>Hyphomicrobiales</taxon>
        <taxon>Aurantimonadaceae</taxon>
        <taxon>Martelella</taxon>
    </lineage>
</organism>
<evidence type="ECO:0000313" key="6">
    <source>
        <dbReference type="EMBL" id="AQZ50415.1"/>
    </source>
</evidence>
<dbReference type="OrthoDB" id="7186766at2"/>
<evidence type="ECO:0000256" key="1">
    <source>
        <dbReference type="ARBA" id="ARBA00005495"/>
    </source>
</evidence>
<dbReference type="RefSeq" id="WP_018064803.1">
    <property type="nucleotide sequence ID" value="NZ_AQWH01000009.1"/>
</dbReference>
<evidence type="ECO:0000256" key="3">
    <source>
        <dbReference type="ARBA" id="ARBA00022833"/>
    </source>
</evidence>
<name>A0A1U9YYA1_9HYPH</name>
<dbReference type="PANTHER" id="PTHR33337">
    <property type="entry name" value="GFA DOMAIN-CONTAINING PROTEIN"/>
    <property type="match status" value="1"/>
</dbReference>
<dbReference type="GO" id="GO:0046872">
    <property type="term" value="F:metal ion binding"/>
    <property type="evidence" value="ECO:0007669"/>
    <property type="project" value="UniProtKB-KW"/>
</dbReference>
<proteinExistence type="inferred from homology"/>
<dbReference type="Proteomes" id="UP000191135">
    <property type="component" value="Chromosome"/>
</dbReference>
<dbReference type="EMBL" id="CP020330">
    <property type="protein sequence ID" value="AQZ50415.1"/>
    <property type="molecule type" value="Genomic_DNA"/>
</dbReference>
<dbReference type="PROSITE" id="PS51891">
    <property type="entry name" value="CENP_V_GFA"/>
    <property type="match status" value="1"/>
</dbReference>
<dbReference type="GO" id="GO:0016846">
    <property type="term" value="F:carbon-sulfur lyase activity"/>
    <property type="evidence" value="ECO:0007669"/>
    <property type="project" value="InterPro"/>
</dbReference>
<protein>
    <recommendedName>
        <fullName evidence="5">CENP-V/GFA domain-containing protein</fullName>
    </recommendedName>
</protein>
<dbReference type="InterPro" id="IPR011057">
    <property type="entry name" value="Mss4-like_sf"/>
</dbReference>
<dbReference type="Pfam" id="PF04828">
    <property type="entry name" value="GFA"/>
    <property type="match status" value="1"/>
</dbReference>
<comment type="similarity">
    <text evidence="1">Belongs to the Gfa family.</text>
</comment>
<dbReference type="AlphaFoldDB" id="A0A1U9YYA1"/>
<reference evidence="6 7" key="1">
    <citation type="submission" date="2017-03" db="EMBL/GenBank/DDBJ databases">
        <title>Foreign affairs: Plasmid Transfer between Roseobacters and Rhizobia.</title>
        <authorList>
            <person name="Bartling P."/>
            <person name="Bunk B."/>
            <person name="Overmann J."/>
            <person name="Brinkmann H."/>
            <person name="Petersen J."/>
        </authorList>
    </citation>
    <scope>NUCLEOTIDE SEQUENCE [LARGE SCALE GENOMIC DNA]</scope>
    <source>
        <strain evidence="6 7">MACL11</strain>
    </source>
</reference>
<evidence type="ECO:0000313" key="7">
    <source>
        <dbReference type="Proteomes" id="UP000191135"/>
    </source>
</evidence>
<dbReference type="PANTHER" id="PTHR33337:SF40">
    <property type="entry name" value="CENP-V_GFA DOMAIN-CONTAINING PROTEIN-RELATED"/>
    <property type="match status" value="1"/>
</dbReference>
<keyword evidence="7" id="KW-1185">Reference proteome</keyword>
<feature type="domain" description="CENP-V/GFA" evidence="5">
    <location>
        <begin position="3"/>
        <end position="122"/>
    </location>
</feature>
<dbReference type="InterPro" id="IPR006913">
    <property type="entry name" value="CENP-V/GFA"/>
</dbReference>
<dbReference type="KEGG" id="mmed:Mame_01044"/>
<dbReference type="SUPFAM" id="SSF51316">
    <property type="entry name" value="Mss4-like"/>
    <property type="match status" value="1"/>
</dbReference>
<sequence length="134" mass="14938">MKITGGCYCGKVRFEAEIDPDAVVICHCTDCQRLSGSPYRTTVLVPRADVEITSGVTRSYWKMAESGRKREQFFCEDCGSPLFTGGEGADEDDWGIRWGMIDQRAALPPKRQIWCRSAVPWLDEVTALPGEATE</sequence>
<dbReference type="eggNOG" id="COG3791">
    <property type="taxonomic scope" value="Bacteria"/>
</dbReference>
<evidence type="ECO:0000259" key="5">
    <source>
        <dbReference type="PROSITE" id="PS51891"/>
    </source>
</evidence>
<accession>A0A1U9YYA1</accession>
<gene>
    <name evidence="6" type="ORF">Mame_01044</name>
</gene>
<keyword evidence="2" id="KW-0479">Metal-binding</keyword>
<evidence type="ECO:0000256" key="2">
    <source>
        <dbReference type="ARBA" id="ARBA00022723"/>
    </source>
</evidence>